<dbReference type="SUPFAM" id="SSF56925">
    <property type="entry name" value="OMPA-like"/>
    <property type="match status" value="1"/>
</dbReference>
<evidence type="ECO:0000256" key="1">
    <source>
        <dbReference type="SAM" id="SignalP"/>
    </source>
</evidence>
<gene>
    <name evidence="2" type="ORF">LS81_002030</name>
</gene>
<dbReference type="Gene3D" id="2.40.160.20">
    <property type="match status" value="1"/>
</dbReference>
<dbReference type="OrthoDB" id="5329388at2"/>
<proteinExistence type="predicted"/>
<evidence type="ECO:0000313" key="2">
    <source>
        <dbReference type="EMBL" id="TLD84266.1"/>
    </source>
</evidence>
<reference evidence="2 3" key="1">
    <citation type="journal article" date="2014" name="Genome Announc.">
        <title>Draft genome sequences of eight enterohepatic helicobacter species isolated from both laboratory and wild rodents.</title>
        <authorList>
            <person name="Sheh A."/>
            <person name="Shen Z."/>
            <person name="Fox J.G."/>
        </authorList>
    </citation>
    <scope>NUCLEOTIDE SEQUENCE [LARGE SCALE GENOMIC DNA]</scope>
    <source>
        <strain evidence="2 3">ATCC 700114</strain>
    </source>
</reference>
<name>A0A4U8SDQ9_9HELI</name>
<evidence type="ECO:0008006" key="4">
    <source>
        <dbReference type="Google" id="ProtNLM"/>
    </source>
</evidence>
<dbReference type="AlphaFoldDB" id="A0A4U8SDQ9"/>
<dbReference type="EMBL" id="JRPL02000003">
    <property type="protein sequence ID" value="TLD84266.1"/>
    <property type="molecule type" value="Genomic_DNA"/>
</dbReference>
<dbReference type="Proteomes" id="UP000029878">
    <property type="component" value="Unassembled WGS sequence"/>
</dbReference>
<organism evidence="2 3">
    <name type="scientific">Helicobacter trogontum</name>
    <dbReference type="NCBI Taxonomy" id="50960"/>
    <lineage>
        <taxon>Bacteria</taxon>
        <taxon>Pseudomonadati</taxon>
        <taxon>Campylobacterota</taxon>
        <taxon>Epsilonproteobacteria</taxon>
        <taxon>Campylobacterales</taxon>
        <taxon>Helicobacteraceae</taxon>
        <taxon>Helicobacter</taxon>
    </lineage>
</organism>
<accession>A0A4U8SDQ9</accession>
<dbReference type="InterPro" id="IPR011250">
    <property type="entry name" value="OMP/PagP_B-barrel"/>
</dbReference>
<comment type="caution">
    <text evidence="2">The sequence shown here is derived from an EMBL/GenBank/DDBJ whole genome shotgun (WGS) entry which is preliminary data.</text>
</comment>
<evidence type="ECO:0000313" key="3">
    <source>
        <dbReference type="Proteomes" id="UP000029878"/>
    </source>
</evidence>
<sequence length="207" mass="22654">MKKYTMSVVLISALGFNFAHAGQKGGIFAGLTGGLNFNTVKKDLTIANAGLTATSMSVSSRGNYMYGVRLGYIAALNPQNAFRVYADFNSGVFSVDNDDFHHMTAGGGLDFLYNFGNVFGLFVGAGYNYAFGEFIESGKNPQPGAAYINFGLSWTIQERIRIELASRYLFSKYHDLNGNFSFGNIMYNGSITTSTPWQTSINIDFVF</sequence>
<protein>
    <recommendedName>
        <fullName evidence="4">Outer membrane beta-barrel protein</fullName>
    </recommendedName>
</protein>
<dbReference type="RefSeq" id="WP_034345546.1">
    <property type="nucleotide sequence ID" value="NZ_FZNG01000029.1"/>
</dbReference>
<feature type="signal peptide" evidence="1">
    <location>
        <begin position="1"/>
        <end position="21"/>
    </location>
</feature>
<feature type="chain" id="PRO_5020440978" description="Outer membrane beta-barrel protein" evidence="1">
    <location>
        <begin position="22"/>
        <end position="207"/>
    </location>
</feature>
<keyword evidence="1" id="KW-0732">Signal</keyword>